<organism evidence="1 2">
    <name type="scientific">Entomophthora muscae</name>
    <dbReference type="NCBI Taxonomy" id="34485"/>
    <lineage>
        <taxon>Eukaryota</taxon>
        <taxon>Fungi</taxon>
        <taxon>Fungi incertae sedis</taxon>
        <taxon>Zoopagomycota</taxon>
        <taxon>Entomophthoromycotina</taxon>
        <taxon>Entomophthoromycetes</taxon>
        <taxon>Entomophthorales</taxon>
        <taxon>Entomophthoraceae</taxon>
        <taxon>Entomophthora</taxon>
    </lineage>
</organism>
<dbReference type="Proteomes" id="UP001165960">
    <property type="component" value="Unassembled WGS sequence"/>
</dbReference>
<comment type="caution">
    <text evidence="1">The sequence shown here is derived from an EMBL/GenBank/DDBJ whole genome shotgun (WGS) entry which is preliminary data.</text>
</comment>
<sequence length="103" mass="11166">MGTSKTQTPTIFHLLALDFLLSYLGSYFFLDRSNPLFGRYCLLGEIFHMGMVSVPVGTSVTGLNPSATTNHIGEIFPGRWVPDSLLLLELPVGIGPMPAIIGK</sequence>
<gene>
    <name evidence="1" type="ORF">DSO57_1026698</name>
</gene>
<evidence type="ECO:0000313" key="2">
    <source>
        <dbReference type="Proteomes" id="UP001165960"/>
    </source>
</evidence>
<keyword evidence="2" id="KW-1185">Reference proteome</keyword>
<dbReference type="EMBL" id="QTSX02001578">
    <property type="protein sequence ID" value="KAJ9080273.1"/>
    <property type="molecule type" value="Genomic_DNA"/>
</dbReference>
<reference evidence="1" key="1">
    <citation type="submission" date="2022-04" db="EMBL/GenBank/DDBJ databases">
        <title>Genome of the entomopathogenic fungus Entomophthora muscae.</title>
        <authorList>
            <person name="Elya C."/>
            <person name="Lovett B.R."/>
            <person name="Lee E."/>
            <person name="Macias A.M."/>
            <person name="Hajek A.E."/>
            <person name="De Bivort B.L."/>
            <person name="Kasson M.T."/>
            <person name="De Fine Licht H.H."/>
            <person name="Stajich J.E."/>
        </authorList>
    </citation>
    <scope>NUCLEOTIDE SEQUENCE</scope>
    <source>
        <strain evidence="1">Berkeley</strain>
    </source>
</reference>
<accession>A0ACC2TZU0</accession>
<protein>
    <submittedName>
        <fullName evidence="1">Uncharacterized protein</fullName>
    </submittedName>
</protein>
<name>A0ACC2TZU0_9FUNG</name>
<evidence type="ECO:0000313" key="1">
    <source>
        <dbReference type="EMBL" id="KAJ9080273.1"/>
    </source>
</evidence>
<proteinExistence type="predicted"/>